<dbReference type="GO" id="GO:0043539">
    <property type="term" value="F:protein serine/threonine kinase activator activity"/>
    <property type="evidence" value="ECO:0007669"/>
    <property type="project" value="TreeGrafter"/>
</dbReference>
<dbReference type="PANTHER" id="PTHR10182:SF3">
    <property type="entry name" value="PROTEIN MO25"/>
    <property type="match status" value="1"/>
</dbReference>
<accession>A0A7S3L7H6</accession>
<dbReference type="SUPFAM" id="SSF48371">
    <property type="entry name" value="ARM repeat"/>
    <property type="match status" value="1"/>
</dbReference>
<reference evidence="3" key="1">
    <citation type="submission" date="2021-01" db="EMBL/GenBank/DDBJ databases">
        <authorList>
            <person name="Corre E."/>
            <person name="Pelletier E."/>
            <person name="Niang G."/>
            <person name="Scheremetjew M."/>
            <person name="Finn R."/>
            <person name="Kale V."/>
            <person name="Holt S."/>
            <person name="Cochrane G."/>
            <person name="Meng A."/>
            <person name="Brown T."/>
            <person name="Cohen L."/>
        </authorList>
    </citation>
    <scope>NUCLEOTIDE SEQUENCE</scope>
    <source>
        <strain evidence="3">CCMP127</strain>
    </source>
</reference>
<dbReference type="Gene3D" id="1.25.10.10">
    <property type="entry name" value="Leucine-rich Repeat Variant"/>
    <property type="match status" value="1"/>
</dbReference>
<comment type="similarity">
    <text evidence="1">Belongs to the Mo25 family.</text>
</comment>
<dbReference type="AlphaFoldDB" id="A0A7S3L7H6"/>
<feature type="compositionally biased region" description="Basic and acidic residues" evidence="2">
    <location>
        <begin position="56"/>
        <end position="66"/>
    </location>
</feature>
<dbReference type="InterPro" id="IPR013878">
    <property type="entry name" value="Mo25"/>
</dbReference>
<evidence type="ECO:0000313" key="3">
    <source>
        <dbReference type="EMBL" id="CAE0413949.1"/>
    </source>
</evidence>
<dbReference type="InterPro" id="IPR016024">
    <property type="entry name" value="ARM-type_fold"/>
</dbReference>
<dbReference type="InterPro" id="IPR011989">
    <property type="entry name" value="ARM-like"/>
</dbReference>
<gene>
    <name evidence="3" type="ORF">ACOF00016_LOCUS11192</name>
</gene>
<dbReference type="EMBL" id="HBIM01013895">
    <property type="protein sequence ID" value="CAE0413949.1"/>
    <property type="molecule type" value="Transcribed_RNA"/>
</dbReference>
<proteinExistence type="inferred from homology"/>
<name>A0A7S3L7H6_9STRA</name>
<protein>
    <submittedName>
        <fullName evidence="3">Uncharacterized protein</fullName>
    </submittedName>
</protein>
<feature type="region of interest" description="Disordered" evidence="2">
    <location>
        <begin position="56"/>
        <end position="76"/>
    </location>
</feature>
<sequence length="420" mass="46858">MTSDSGKSGGNAFEWLAGGLFFGGDSSKKKIASIENSKNVHDLLNGLQGDLKKVLEESSKEQDDQKAAATADENAGPTPAEFLAARLARLRFLLYDERRITSQQESRRNAPPVATAVLQGITDSTMQELLPCLIENLSKLPFESRKAVSHIFNYLLVAGLEGVDADMYTTITDTFRSYVEHYYDRFAVAIVEGLDTSKHGNTDVALHCGSMYRSFLRHPSLYRGLISTTERVQRYVFPFLDTYVHVPNFDVSSDALECLKLVLTAGGDSVPAASQPVMAEMAAEFLTRDYDQVWDERFNAKLLSDSASYMTRRVALQILSAVLLTRSNYNVMVRFVASKRNLILVMKLIRDTSPHITLDAFHVFKVFVANPNKPPEIVQILKDNQVKLCAYLSSLHNEKAENDPQFRGERDLIVATIEGL</sequence>
<organism evidence="3">
    <name type="scientific">Amphora coffeiformis</name>
    <dbReference type="NCBI Taxonomy" id="265554"/>
    <lineage>
        <taxon>Eukaryota</taxon>
        <taxon>Sar</taxon>
        <taxon>Stramenopiles</taxon>
        <taxon>Ochrophyta</taxon>
        <taxon>Bacillariophyta</taxon>
        <taxon>Bacillariophyceae</taxon>
        <taxon>Bacillariophycidae</taxon>
        <taxon>Thalassiophysales</taxon>
        <taxon>Catenulaceae</taxon>
        <taxon>Amphora</taxon>
    </lineage>
</organism>
<dbReference type="Pfam" id="PF08569">
    <property type="entry name" value="Mo25"/>
    <property type="match status" value="1"/>
</dbReference>
<dbReference type="PANTHER" id="PTHR10182">
    <property type="entry name" value="CALCIUM-BINDING PROTEIN 39-RELATED"/>
    <property type="match status" value="1"/>
</dbReference>
<evidence type="ECO:0000256" key="2">
    <source>
        <dbReference type="SAM" id="MobiDB-lite"/>
    </source>
</evidence>
<dbReference type="GO" id="GO:0035556">
    <property type="term" value="P:intracellular signal transduction"/>
    <property type="evidence" value="ECO:0007669"/>
    <property type="project" value="TreeGrafter"/>
</dbReference>
<evidence type="ECO:0000256" key="1">
    <source>
        <dbReference type="ARBA" id="ARBA00011012"/>
    </source>
</evidence>